<organism evidence="1 2">
    <name type="scientific">Fusarium torulosum</name>
    <dbReference type="NCBI Taxonomy" id="33205"/>
    <lineage>
        <taxon>Eukaryota</taxon>
        <taxon>Fungi</taxon>
        <taxon>Dikarya</taxon>
        <taxon>Ascomycota</taxon>
        <taxon>Pezizomycotina</taxon>
        <taxon>Sordariomycetes</taxon>
        <taxon>Hypocreomycetidae</taxon>
        <taxon>Hypocreales</taxon>
        <taxon>Nectriaceae</taxon>
        <taxon>Fusarium</taxon>
    </lineage>
</organism>
<name>A0AAE8SPU9_9HYPO</name>
<protein>
    <submittedName>
        <fullName evidence="1">Uncharacterized protein</fullName>
    </submittedName>
</protein>
<proteinExistence type="predicted"/>
<gene>
    <name evidence="1" type="ORF">FTOL_13456</name>
</gene>
<comment type="caution">
    <text evidence="1">The sequence shown here is derived from an EMBL/GenBank/DDBJ whole genome shotgun (WGS) entry which is preliminary data.</text>
</comment>
<accession>A0AAE8SPU9</accession>
<dbReference type="Proteomes" id="UP001187734">
    <property type="component" value="Unassembled WGS sequence"/>
</dbReference>
<evidence type="ECO:0000313" key="2">
    <source>
        <dbReference type="Proteomes" id="UP001187734"/>
    </source>
</evidence>
<keyword evidence="2" id="KW-1185">Reference proteome</keyword>
<evidence type="ECO:0000313" key="1">
    <source>
        <dbReference type="EMBL" id="SPJ91054.1"/>
    </source>
</evidence>
<dbReference type="EMBL" id="ONZP01000824">
    <property type="protein sequence ID" value="SPJ91054.1"/>
    <property type="molecule type" value="Genomic_DNA"/>
</dbReference>
<reference evidence="1" key="1">
    <citation type="submission" date="2018-03" db="EMBL/GenBank/DDBJ databases">
        <authorList>
            <person name="Guldener U."/>
        </authorList>
    </citation>
    <scope>NUCLEOTIDE SEQUENCE</scope>
</reference>
<sequence length="13" mass="1453">MDFMEGLGLQQAL</sequence>